<sequence length="326" mass="34540">MNLGPYFIIVIAGVTSALCYVSVAFAPPPAFLLGYIAPLTILIAGLGWGVVASSGAVVIATLINLLISGFGTSLFYLIAVGGPAVWLSHLAVLGRAAPVTPGATGDSAIEWYPLGRLLIWAGVLGGTALALTFARAHFDLEAYTAPIQAVLKELLKGRAGTTSEGEQYSYALELSDNLAYALPLAAALLWTTTTLVNLWLAARITQYSGQLPRPWPDLAAIELPPLFLAAFFAIFAFAALAGGALGYVAAFYASALALVWIVIGLGVLHVVTRGRSFRRPLLIFIYVILIIFGWPAVPLMVLGVVEQFVQLRRRFTRAPSSPSPLS</sequence>
<organism evidence="2 3">
    <name type="scientific">Candidatus Raskinella chloraquaticus</name>
    <dbReference type="NCBI Taxonomy" id="1951219"/>
    <lineage>
        <taxon>Bacteria</taxon>
        <taxon>Pseudomonadati</taxon>
        <taxon>Pseudomonadota</taxon>
        <taxon>Alphaproteobacteria</taxon>
        <taxon>Hyphomicrobiales</taxon>
        <taxon>Phreatobacteraceae</taxon>
        <taxon>Candidatus Raskinella</taxon>
    </lineage>
</organism>
<name>A0A1W9HRV4_9HYPH</name>
<dbReference type="STRING" id="1827387.A4S15_13895"/>
<feature type="transmembrane region" description="Helical" evidence="1">
    <location>
        <begin position="283"/>
        <end position="305"/>
    </location>
</feature>
<feature type="transmembrane region" description="Helical" evidence="1">
    <location>
        <begin position="73"/>
        <end position="93"/>
    </location>
</feature>
<gene>
    <name evidence="2" type="ORF">A4S15_13895</name>
</gene>
<dbReference type="Proteomes" id="UP000192872">
    <property type="component" value="Unassembled WGS sequence"/>
</dbReference>
<reference evidence="2 3" key="1">
    <citation type="journal article" date="2017" name="Water Res.">
        <title>Comammox in drinking water systems.</title>
        <authorList>
            <person name="Wang Y."/>
            <person name="Ma L."/>
            <person name="Mao Y."/>
            <person name="Jiang X."/>
            <person name="Xia Y."/>
            <person name="Yu K."/>
            <person name="Li B."/>
            <person name="Zhang T."/>
        </authorList>
    </citation>
    <scope>NUCLEOTIDE SEQUENCE [LARGE SCALE GENOMIC DNA]</scope>
    <source>
        <strain evidence="2">SG_bin8</strain>
    </source>
</reference>
<dbReference type="RefSeq" id="WP_376800755.1">
    <property type="nucleotide sequence ID" value="NZ_DBNB01000029.1"/>
</dbReference>
<feature type="transmembrane region" description="Helical" evidence="1">
    <location>
        <begin position="251"/>
        <end position="271"/>
    </location>
</feature>
<feature type="transmembrane region" description="Helical" evidence="1">
    <location>
        <begin position="223"/>
        <end position="245"/>
    </location>
</feature>
<keyword evidence="1" id="KW-0812">Transmembrane</keyword>
<feature type="transmembrane region" description="Helical" evidence="1">
    <location>
        <begin position="178"/>
        <end position="202"/>
    </location>
</feature>
<dbReference type="EMBL" id="LWDL01000029">
    <property type="protein sequence ID" value="OQW49977.1"/>
    <property type="molecule type" value="Genomic_DNA"/>
</dbReference>
<keyword evidence="1" id="KW-1133">Transmembrane helix</keyword>
<protein>
    <recommendedName>
        <fullName evidence="4">DUF2232 domain-containing protein</fullName>
    </recommendedName>
</protein>
<evidence type="ECO:0000313" key="3">
    <source>
        <dbReference type="Proteomes" id="UP000192872"/>
    </source>
</evidence>
<proteinExistence type="predicted"/>
<dbReference type="AlphaFoldDB" id="A0A1W9HRV4"/>
<feature type="transmembrane region" description="Helical" evidence="1">
    <location>
        <begin position="39"/>
        <end position="67"/>
    </location>
</feature>
<keyword evidence="1" id="KW-0472">Membrane</keyword>
<feature type="transmembrane region" description="Helical" evidence="1">
    <location>
        <begin position="6"/>
        <end position="27"/>
    </location>
</feature>
<evidence type="ECO:0008006" key="4">
    <source>
        <dbReference type="Google" id="ProtNLM"/>
    </source>
</evidence>
<accession>A0A1W9HRV4</accession>
<comment type="caution">
    <text evidence="2">The sequence shown here is derived from an EMBL/GenBank/DDBJ whole genome shotgun (WGS) entry which is preliminary data.</text>
</comment>
<evidence type="ECO:0000256" key="1">
    <source>
        <dbReference type="SAM" id="Phobius"/>
    </source>
</evidence>
<evidence type="ECO:0000313" key="2">
    <source>
        <dbReference type="EMBL" id="OQW49977.1"/>
    </source>
</evidence>
<feature type="transmembrane region" description="Helical" evidence="1">
    <location>
        <begin position="114"/>
        <end position="134"/>
    </location>
</feature>